<gene>
    <name evidence="6" type="ORF">LRB_404</name>
</gene>
<evidence type="ECO:0000256" key="1">
    <source>
        <dbReference type="ARBA" id="ARBA00023015"/>
    </source>
</evidence>
<dbReference type="Pfam" id="PF01022">
    <property type="entry name" value="HTH_5"/>
    <property type="match status" value="1"/>
</dbReference>
<dbReference type="PRINTS" id="PR00778">
    <property type="entry name" value="HTHARSR"/>
</dbReference>
<sequence length="226" mass="25636">MTRGVRILTYQNDLYVELAKIGKSLSSERRLEIMDLLVQGPKTVEKIAELTKMSVANTSRHLQVLRSGNLVERKRDGNHIYYGLASSRVVDLFYLLRDVGEDQLERISQIKEDFEKNDVYAMSLDAAYNKAKSGEIELIDVRPADEYATAHIAEAKNIPLPDLKEKLDTLPADKDLVVYCRGNLCTYATRAARILSESGYNAHSLNESTYDWNRYIEKEGAGKNEN</sequence>
<reference evidence="6 7" key="1">
    <citation type="journal article" date="2015" name="BMC Microbiol.">
        <title>Lactobacillus ruminis strains cluster according to their mammalian gut source.</title>
        <authorList>
            <person name="O' Donnell M.M."/>
            <person name="Harris H.M."/>
            <person name="Lynch D.B."/>
            <person name="Ross R.P."/>
            <person name="O'Toole P.W."/>
        </authorList>
    </citation>
    <scope>NUCLEOTIDE SEQUENCE [LARGE SCALE GENOMIC DNA]</scope>
    <source>
        <strain evidence="6 7">ATCC 27780</strain>
    </source>
</reference>
<evidence type="ECO:0000313" key="7">
    <source>
        <dbReference type="Proteomes" id="UP000035618"/>
    </source>
</evidence>
<dbReference type="GO" id="GO:0003700">
    <property type="term" value="F:DNA-binding transcription factor activity"/>
    <property type="evidence" value="ECO:0007669"/>
    <property type="project" value="InterPro"/>
</dbReference>
<comment type="caution">
    <text evidence="6">The sequence shown here is derived from an EMBL/GenBank/DDBJ whole genome shotgun (WGS) entry which is preliminary data.</text>
</comment>
<evidence type="ECO:0000259" key="5">
    <source>
        <dbReference type="PROSITE" id="PS50987"/>
    </source>
</evidence>
<dbReference type="SUPFAM" id="SSF46785">
    <property type="entry name" value="Winged helix' DNA-binding domain"/>
    <property type="match status" value="1"/>
</dbReference>
<dbReference type="SUPFAM" id="SSF52821">
    <property type="entry name" value="Rhodanese/Cell cycle control phosphatase"/>
    <property type="match status" value="1"/>
</dbReference>
<organism evidence="6 7">
    <name type="scientific">Ligilactobacillus ruminis</name>
    <dbReference type="NCBI Taxonomy" id="1623"/>
    <lineage>
        <taxon>Bacteria</taxon>
        <taxon>Bacillati</taxon>
        <taxon>Bacillota</taxon>
        <taxon>Bacilli</taxon>
        <taxon>Lactobacillales</taxon>
        <taxon>Lactobacillaceae</taxon>
        <taxon>Ligilactobacillus</taxon>
    </lineage>
</organism>
<feature type="domain" description="HTH arsR-type" evidence="5">
    <location>
        <begin position="10"/>
        <end position="104"/>
    </location>
</feature>
<evidence type="ECO:0000256" key="2">
    <source>
        <dbReference type="ARBA" id="ARBA00023125"/>
    </source>
</evidence>
<dbReference type="InterPro" id="IPR001845">
    <property type="entry name" value="HTH_ArsR_DNA-bd_dom"/>
</dbReference>
<dbReference type="EMBL" id="JHAJ01000020">
    <property type="protein sequence ID" value="KLA47070.1"/>
    <property type="molecule type" value="Genomic_DNA"/>
</dbReference>
<protein>
    <submittedName>
        <fullName evidence="6">ArsR family transcriptional regulator</fullName>
    </submittedName>
</protein>
<dbReference type="CDD" id="cd00158">
    <property type="entry name" value="RHOD"/>
    <property type="match status" value="1"/>
</dbReference>
<dbReference type="Gene3D" id="3.40.250.10">
    <property type="entry name" value="Rhodanese-like domain"/>
    <property type="match status" value="1"/>
</dbReference>
<dbReference type="SMART" id="SM00418">
    <property type="entry name" value="HTH_ARSR"/>
    <property type="match status" value="1"/>
</dbReference>
<dbReference type="AlphaFoldDB" id="A0A837IUW5"/>
<feature type="domain" description="Rhodanese" evidence="4">
    <location>
        <begin position="132"/>
        <end position="217"/>
    </location>
</feature>
<dbReference type="Proteomes" id="UP000035618">
    <property type="component" value="Unassembled WGS sequence"/>
</dbReference>
<dbReference type="InterPro" id="IPR011991">
    <property type="entry name" value="ArsR-like_HTH"/>
</dbReference>
<accession>A0A837IUW5</accession>
<evidence type="ECO:0000313" key="6">
    <source>
        <dbReference type="EMBL" id="KLA47070.1"/>
    </source>
</evidence>
<keyword evidence="3" id="KW-0804">Transcription</keyword>
<dbReference type="NCBIfam" id="NF033788">
    <property type="entry name" value="HTH_metalloreg"/>
    <property type="match status" value="1"/>
</dbReference>
<dbReference type="Gene3D" id="1.10.10.10">
    <property type="entry name" value="Winged helix-like DNA-binding domain superfamily/Winged helix DNA-binding domain"/>
    <property type="match status" value="1"/>
</dbReference>
<dbReference type="InterPro" id="IPR036873">
    <property type="entry name" value="Rhodanese-like_dom_sf"/>
</dbReference>
<dbReference type="GO" id="GO:0003677">
    <property type="term" value="F:DNA binding"/>
    <property type="evidence" value="ECO:0007669"/>
    <property type="project" value="UniProtKB-KW"/>
</dbReference>
<evidence type="ECO:0000256" key="3">
    <source>
        <dbReference type="ARBA" id="ARBA00023163"/>
    </source>
</evidence>
<dbReference type="SMART" id="SM00450">
    <property type="entry name" value="RHOD"/>
    <property type="match status" value="1"/>
</dbReference>
<dbReference type="InterPro" id="IPR036388">
    <property type="entry name" value="WH-like_DNA-bd_sf"/>
</dbReference>
<dbReference type="CDD" id="cd00090">
    <property type="entry name" value="HTH_ARSR"/>
    <property type="match status" value="1"/>
</dbReference>
<dbReference type="PROSITE" id="PS50206">
    <property type="entry name" value="RHODANESE_3"/>
    <property type="match status" value="1"/>
</dbReference>
<dbReference type="PANTHER" id="PTHR43132">
    <property type="entry name" value="ARSENICAL RESISTANCE OPERON REPRESSOR ARSR-RELATED"/>
    <property type="match status" value="1"/>
</dbReference>
<dbReference type="InterPro" id="IPR001763">
    <property type="entry name" value="Rhodanese-like_dom"/>
</dbReference>
<name>A0A837IUW5_9LACO</name>
<keyword evidence="2" id="KW-0238">DNA-binding</keyword>
<proteinExistence type="predicted"/>
<keyword evidence="1" id="KW-0805">Transcription regulation</keyword>
<dbReference type="PROSITE" id="PS50987">
    <property type="entry name" value="HTH_ARSR_2"/>
    <property type="match status" value="1"/>
</dbReference>
<dbReference type="PANTHER" id="PTHR43132:SF6">
    <property type="entry name" value="HTH-TYPE TRANSCRIPTIONAL REPRESSOR CZRA"/>
    <property type="match status" value="1"/>
</dbReference>
<dbReference type="InterPro" id="IPR036390">
    <property type="entry name" value="WH_DNA-bd_sf"/>
</dbReference>
<evidence type="ECO:0000259" key="4">
    <source>
        <dbReference type="PROSITE" id="PS50206"/>
    </source>
</evidence>
<dbReference type="InterPro" id="IPR051011">
    <property type="entry name" value="Metal_resp_trans_reg"/>
</dbReference>
<dbReference type="Pfam" id="PF00581">
    <property type="entry name" value="Rhodanese"/>
    <property type="match status" value="1"/>
</dbReference>